<proteinExistence type="predicted"/>
<protein>
    <submittedName>
        <fullName evidence="2">Uncharacterized protein</fullName>
    </submittedName>
</protein>
<feature type="signal peptide" evidence="1">
    <location>
        <begin position="1"/>
        <end position="31"/>
    </location>
</feature>
<evidence type="ECO:0000313" key="4">
    <source>
        <dbReference type="Proteomes" id="UP000076717"/>
    </source>
</evidence>
<name>A0A166H903_9MICO</name>
<dbReference type="KEGG" id="rte:GSU10_12800"/>
<evidence type="ECO:0000313" key="2">
    <source>
        <dbReference type="EMBL" id="KZX20166.1"/>
    </source>
</evidence>
<dbReference type="Proteomes" id="UP000465031">
    <property type="component" value="Chromosome"/>
</dbReference>
<dbReference type="OrthoDB" id="5125869at2"/>
<keyword evidence="4" id="KW-1185">Reference proteome</keyword>
<evidence type="ECO:0000256" key="1">
    <source>
        <dbReference type="SAM" id="SignalP"/>
    </source>
</evidence>
<dbReference type="RefSeq" id="WP_132504984.1">
    <property type="nucleotide sequence ID" value="NZ_CP047186.1"/>
</dbReference>
<reference evidence="3" key="3">
    <citation type="submission" date="2019-12" db="EMBL/GenBank/DDBJ databases">
        <title>Complete and Draft Genome Sequences of New Strains and Members of Some Known Species of the Genus Rathayibacter isolated from Plants.</title>
        <authorList>
            <person name="Tarlachkov S.V."/>
            <person name="Starodumova I.P."/>
            <person name="Dorofeeva L.V."/>
            <person name="Prisyazhnaya N.V."/>
            <person name="Leyn S.A."/>
            <person name="Zlamal J.E."/>
            <person name="Elane M.L."/>
            <person name="Osterman A.L."/>
            <person name="Nadler S.A."/>
            <person name="Subbotin S.A."/>
            <person name="Evtushenko L.I."/>
        </authorList>
    </citation>
    <scope>NUCLEOTIDE SEQUENCE</scope>
    <source>
        <strain evidence="3">VKM Ac-2761</strain>
    </source>
</reference>
<dbReference type="AlphaFoldDB" id="A0A166H903"/>
<feature type="chain" id="PRO_5041524739" evidence="1">
    <location>
        <begin position="32"/>
        <end position="181"/>
    </location>
</feature>
<organism evidence="2 4">
    <name type="scientific">Rathayibacter tanaceti</name>
    <dbReference type="NCBI Taxonomy" id="1671680"/>
    <lineage>
        <taxon>Bacteria</taxon>
        <taxon>Bacillati</taxon>
        <taxon>Actinomycetota</taxon>
        <taxon>Actinomycetes</taxon>
        <taxon>Micrococcales</taxon>
        <taxon>Microbacteriaceae</taxon>
        <taxon>Rathayibacter</taxon>
    </lineage>
</organism>
<gene>
    <name evidence="2" type="ORF">ACH61_02729</name>
    <name evidence="3" type="ORF">GSU10_12800</name>
</gene>
<reference evidence="2 4" key="1">
    <citation type="submission" date="2015-08" db="EMBL/GenBank/DDBJ databases">
        <title>Draft Genome Sequence of Rathayibacter sp. Strain VKM Ac-2596 Isolated from Leaf Gall Induced by Plant-Parasitic Nematodes.</title>
        <authorList>
            <person name="Vasilenko O.V."/>
            <person name="Starodumova I.P."/>
            <person name="Tarlachkov S.V."/>
            <person name="Dorofeeva L.V."/>
            <person name="Evtushenko L.I."/>
        </authorList>
    </citation>
    <scope>NUCLEOTIDE SEQUENCE [LARGE SCALE GENOMIC DNA]</scope>
    <source>
        <strain evidence="2 4">VKM Ac-2596</strain>
    </source>
</reference>
<sequence>MRERTTTSTALIAAMAILLAVPLLTAQTAQAEPGNDGASRSVHLEARGGSASTVTFDVTDGTRIVELTGGGVGFTNGSETSEALPERIEVGRDRTVSGHWSIDDSDTVTFHFAADDSSGTTKGGQHLDSDWASDEWGQCVAGSGVSGAATGGVMGAITGAGAIVTATGGMLSGIIGGALTC</sequence>
<dbReference type="Proteomes" id="UP000076717">
    <property type="component" value="Unassembled WGS sequence"/>
</dbReference>
<accession>A0A166H903</accession>
<dbReference type="EMBL" id="LIIN01000128">
    <property type="protein sequence ID" value="KZX20166.1"/>
    <property type="molecule type" value="Genomic_DNA"/>
</dbReference>
<evidence type="ECO:0000313" key="3">
    <source>
        <dbReference type="EMBL" id="QHC56425.1"/>
    </source>
</evidence>
<keyword evidence="1" id="KW-0732">Signal</keyword>
<reference evidence="5" key="2">
    <citation type="submission" date="2019-12" db="EMBL/GenBank/DDBJ databases">
        <title>Complete and draft genome sequences of new strains and members of some known species of the genus Rathayibacter isolated from plants.</title>
        <authorList>
            <person name="Tarlachkov S.V."/>
            <person name="Starodumova I.P."/>
            <person name="Dorofeeva L.V."/>
            <person name="Prisyazhnaya N.V."/>
            <person name="Leyn S."/>
            <person name="Zlamal J."/>
            <person name="Elan M."/>
            <person name="Osterman A.L."/>
            <person name="Nadler S."/>
            <person name="Subbotin S.A."/>
            <person name="Evtushenko L.I."/>
        </authorList>
    </citation>
    <scope>NUCLEOTIDE SEQUENCE [LARGE SCALE GENOMIC DNA]</scope>
    <source>
        <strain evidence="5">VKM Ac-2761</strain>
    </source>
</reference>
<evidence type="ECO:0000313" key="5">
    <source>
        <dbReference type="Proteomes" id="UP000465031"/>
    </source>
</evidence>
<dbReference type="PATRIC" id="fig|1671680.3.peg.2929"/>
<dbReference type="EMBL" id="CP047186">
    <property type="protein sequence ID" value="QHC56425.1"/>
    <property type="molecule type" value="Genomic_DNA"/>
</dbReference>